<evidence type="ECO:0000313" key="2">
    <source>
        <dbReference type="EMBL" id="KAH9639551.1"/>
    </source>
</evidence>
<evidence type="ECO:0000313" key="3">
    <source>
        <dbReference type="Proteomes" id="UP000814243"/>
    </source>
</evidence>
<evidence type="ECO:0008006" key="4">
    <source>
        <dbReference type="Google" id="ProtNLM"/>
    </source>
</evidence>
<dbReference type="Proteomes" id="UP000814243">
    <property type="component" value="Unassembled WGS sequence"/>
</dbReference>
<proteinExistence type="predicted"/>
<gene>
    <name evidence="2" type="ORF">HF086_012402</name>
</gene>
<accession>A0A922MM49</accession>
<sequence length="199" mass="22752">MRTGSLSFSSNRLESNAEHWSALLLSLRELTEWVIRKETELNALAPPRGDLPALLKQQGPRDTDSYGLHRAKRCHFGHSSHLKMADQAIRPRDDHRAFRRQLEDKRPVVESNLLSGRQYIANEPPLSDTSDTEASRENEGDSRGYRSAEEQARELARSIRREVAKLADKWNSLVDRSDAWGRCLDDAVQVGFFDFSTNY</sequence>
<organism evidence="2 3">
    <name type="scientific">Spodoptera exigua</name>
    <name type="common">Beet armyworm</name>
    <name type="synonym">Noctua fulgens</name>
    <dbReference type="NCBI Taxonomy" id="7107"/>
    <lineage>
        <taxon>Eukaryota</taxon>
        <taxon>Metazoa</taxon>
        <taxon>Ecdysozoa</taxon>
        <taxon>Arthropoda</taxon>
        <taxon>Hexapoda</taxon>
        <taxon>Insecta</taxon>
        <taxon>Pterygota</taxon>
        <taxon>Neoptera</taxon>
        <taxon>Endopterygota</taxon>
        <taxon>Lepidoptera</taxon>
        <taxon>Glossata</taxon>
        <taxon>Ditrysia</taxon>
        <taxon>Noctuoidea</taxon>
        <taxon>Noctuidae</taxon>
        <taxon>Amphipyrinae</taxon>
        <taxon>Spodoptera</taxon>
    </lineage>
</organism>
<dbReference type="Gene3D" id="1.20.58.60">
    <property type="match status" value="1"/>
</dbReference>
<evidence type="ECO:0000256" key="1">
    <source>
        <dbReference type="SAM" id="MobiDB-lite"/>
    </source>
</evidence>
<dbReference type="SUPFAM" id="SSF46966">
    <property type="entry name" value="Spectrin repeat"/>
    <property type="match status" value="1"/>
</dbReference>
<protein>
    <recommendedName>
        <fullName evidence="4">Dystrophin</fullName>
    </recommendedName>
</protein>
<feature type="compositionally biased region" description="Basic and acidic residues" evidence="1">
    <location>
        <begin position="133"/>
        <end position="150"/>
    </location>
</feature>
<feature type="region of interest" description="Disordered" evidence="1">
    <location>
        <begin position="119"/>
        <end position="150"/>
    </location>
</feature>
<dbReference type="AlphaFoldDB" id="A0A922MM49"/>
<comment type="caution">
    <text evidence="2">The sequence shown here is derived from an EMBL/GenBank/DDBJ whole genome shotgun (WGS) entry which is preliminary data.</text>
</comment>
<reference evidence="2" key="1">
    <citation type="journal article" date="2021" name="G3 (Bethesda)">
        <title>Genome and transcriptome analysis of the beet armyworm Spodoptera exigua reveals targets for pest control. .</title>
        <authorList>
            <person name="Simon S."/>
            <person name="Breeschoten T."/>
            <person name="Jansen H.J."/>
            <person name="Dirks R.P."/>
            <person name="Schranz M.E."/>
            <person name="Ros V.I.D."/>
        </authorList>
    </citation>
    <scope>NUCLEOTIDE SEQUENCE</scope>
    <source>
        <strain evidence="2">TB_SE_WUR_2020</strain>
    </source>
</reference>
<name>A0A922MM49_SPOEX</name>
<dbReference type="EMBL" id="JACEFF010000330">
    <property type="protein sequence ID" value="KAH9639551.1"/>
    <property type="molecule type" value="Genomic_DNA"/>
</dbReference>